<dbReference type="InterPro" id="IPR050832">
    <property type="entry name" value="Bact_Acetyltransf"/>
</dbReference>
<dbReference type="InterPro" id="IPR016181">
    <property type="entry name" value="Acyl_CoA_acyltransferase"/>
</dbReference>
<comment type="caution">
    <text evidence="4">The sequence shown here is derived from an EMBL/GenBank/DDBJ whole genome shotgun (WGS) entry which is preliminary data.</text>
</comment>
<dbReference type="InterPro" id="IPR000182">
    <property type="entry name" value="GNAT_dom"/>
</dbReference>
<dbReference type="Pfam" id="PF00583">
    <property type="entry name" value="Acetyltransf_1"/>
    <property type="match status" value="1"/>
</dbReference>
<evidence type="ECO:0000256" key="1">
    <source>
        <dbReference type="ARBA" id="ARBA00022679"/>
    </source>
</evidence>
<evidence type="ECO:0000256" key="2">
    <source>
        <dbReference type="ARBA" id="ARBA00023315"/>
    </source>
</evidence>
<dbReference type="Gene3D" id="3.40.630.30">
    <property type="match status" value="1"/>
</dbReference>
<dbReference type="GO" id="GO:0016747">
    <property type="term" value="F:acyltransferase activity, transferring groups other than amino-acyl groups"/>
    <property type="evidence" value="ECO:0007669"/>
    <property type="project" value="InterPro"/>
</dbReference>
<protein>
    <submittedName>
        <fullName evidence="4">GNAT superfamily N-acetyltransferase</fullName>
    </submittedName>
</protein>
<feature type="domain" description="N-acetyltransferase" evidence="3">
    <location>
        <begin position="15"/>
        <end position="157"/>
    </location>
</feature>
<dbReference type="CDD" id="cd04301">
    <property type="entry name" value="NAT_SF"/>
    <property type="match status" value="1"/>
</dbReference>
<dbReference type="RefSeq" id="WP_184258122.1">
    <property type="nucleotide sequence ID" value="NZ_JACHIO010000016.1"/>
</dbReference>
<dbReference type="EMBL" id="JACHIO010000016">
    <property type="protein sequence ID" value="MBB5065441.1"/>
    <property type="molecule type" value="Genomic_DNA"/>
</dbReference>
<organism evidence="4 5">
    <name type="scientific">Granulicella mallensis</name>
    <dbReference type="NCBI Taxonomy" id="940614"/>
    <lineage>
        <taxon>Bacteria</taxon>
        <taxon>Pseudomonadati</taxon>
        <taxon>Acidobacteriota</taxon>
        <taxon>Terriglobia</taxon>
        <taxon>Terriglobales</taxon>
        <taxon>Acidobacteriaceae</taxon>
        <taxon>Granulicella</taxon>
    </lineage>
</organism>
<dbReference type="AlphaFoldDB" id="A0A7W7ZUB9"/>
<dbReference type="PANTHER" id="PTHR43877">
    <property type="entry name" value="AMINOALKYLPHOSPHONATE N-ACETYLTRANSFERASE-RELATED-RELATED"/>
    <property type="match status" value="1"/>
</dbReference>
<evidence type="ECO:0000259" key="3">
    <source>
        <dbReference type="PROSITE" id="PS51186"/>
    </source>
</evidence>
<dbReference type="PROSITE" id="PS51186">
    <property type="entry name" value="GNAT"/>
    <property type="match status" value="1"/>
</dbReference>
<dbReference type="Proteomes" id="UP000584867">
    <property type="component" value="Unassembled WGS sequence"/>
</dbReference>
<evidence type="ECO:0000313" key="4">
    <source>
        <dbReference type="EMBL" id="MBB5065441.1"/>
    </source>
</evidence>
<dbReference type="PANTHER" id="PTHR43877:SF2">
    <property type="entry name" value="AMINOALKYLPHOSPHONATE N-ACETYLTRANSFERASE-RELATED"/>
    <property type="match status" value="1"/>
</dbReference>
<proteinExistence type="predicted"/>
<accession>A0A7W7ZUB9</accession>
<reference evidence="4 5" key="1">
    <citation type="submission" date="2020-08" db="EMBL/GenBank/DDBJ databases">
        <title>Genomic Encyclopedia of Type Strains, Phase IV (KMG-V): Genome sequencing to study the core and pangenomes of soil and plant-associated prokaryotes.</title>
        <authorList>
            <person name="Whitman W."/>
        </authorList>
    </citation>
    <scope>NUCLEOTIDE SEQUENCE [LARGE SCALE GENOMIC DNA]</scope>
    <source>
        <strain evidence="4 5">X5P3</strain>
    </source>
</reference>
<dbReference type="SUPFAM" id="SSF55729">
    <property type="entry name" value="Acyl-CoA N-acyltransferases (Nat)"/>
    <property type="match status" value="1"/>
</dbReference>
<keyword evidence="2" id="KW-0012">Acyltransferase</keyword>
<name>A0A7W7ZUB9_9BACT</name>
<gene>
    <name evidence="4" type="ORF">HDF15_003809</name>
</gene>
<sequence>MNDIEVREFQDGDEAAFRRLNEEWIVRYFKLEAKDEYALTNPRETILDHGGRIFFAVRAGECVGCCALLAIGSGEYEVAKMAVTASAQGSGLGKLLLQSTIEAARVAGATRLYLETNHALTPAIRLYESLGFRHLAPERVVPSAYERADVFMELVLAVPAR</sequence>
<evidence type="ECO:0000313" key="5">
    <source>
        <dbReference type="Proteomes" id="UP000584867"/>
    </source>
</evidence>
<keyword evidence="1 4" id="KW-0808">Transferase</keyword>